<protein>
    <submittedName>
        <fullName evidence="1">Uncharacterized protein</fullName>
    </submittedName>
</protein>
<dbReference type="Gene3D" id="3.40.1350.10">
    <property type="match status" value="1"/>
</dbReference>
<name>A0A3B0SSP9_9ZZZZ</name>
<dbReference type="EMBL" id="UOEG01000294">
    <property type="protein sequence ID" value="VAW05312.1"/>
    <property type="molecule type" value="Genomic_DNA"/>
</dbReference>
<proteinExistence type="inferred from homology"/>
<reference evidence="1" key="1">
    <citation type="submission" date="2018-06" db="EMBL/GenBank/DDBJ databases">
        <authorList>
            <person name="Zhirakovskaya E."/>
        </authorList>
    </citation>
    <scope>NUCLEOTIDE SEQUENCE</scope>
</reference>
<sequence length="140" mass="15283">MTKHMDFSQLQAQAVISRGDAGLRAYLSGASAEAGVVKAYAERNADLLEQRWRGEGGEGGEIDLILREGDTIVFVEVKKARSFDQAIARLRPTQMMRIHAAASAYLAFTPEGQLSNVRFDLAAVDGTGQIRIIENAFGHF</sequence>
<dbReference type="HAMAP" id="MF_00048">
    <property type="entry name" value="UPF0102"/>
    <property type="match status" value="1"/>
</dbReference>
<accession>A0A3B0SSP9</accession>
<evidence type="ECO:0000313" key="1">
    <source>
        <dbReference type="EMBL" id="VAW05312.1"/>
    </source>
</evidence>
<dbReference type="InterPro" id="IPR003509">
    <property type="entry name" value="UPF0102_YraN-like"/>
</dbReference>
<dbReference type="PANTHER" id="PTHR34039">
    <property type="entry name" value="UPF0102 PROTEIN YRAN"/>
    <property type="match status" value="1"/>
</dbReference>
<dbReference type="AlphaFoldDB" id="A0A3B0SSP9"/>
<dbReference type="InterPro" id="IPR011856">
    <property type="entry name" value="tRNA_endonuc-like_dom_sf"/>
</dbReference>
<dbReference type="GO" id="GO:0003676">
    <property type="term" value="F:nucleic acid binding"/>
    <property type="evidence" value="ECO:0007669"/>
    <property type="project" value="InterPro"/>
</dbReference>
<dbReference type="PANTHER" id="PTHR34039:SF1">
    <property type="entry name" value="UPF0102 PROTEIN YRAN"/>
    <property type="match status" value="1"/>
</dbReference>
<dbReference type="InterPro" id="IPR011335">
    <property type="entry name" value="Restrct_endonuc-II-like"/>
</dbReference>
<dbReference type="Pfam" id="PF02021">
    <property type="entry name" value="UPF0102"/>
    <property type="match status" value="1"/>
</dbReference>
<gene>
    <name evidence="1" type="ORF">MNBD_ALPHA07-27</name>
</gene>
<organism evidence="1">
    <name type="scientific">hydrothermal vent metagenome</name>
    <dbReference type="NCBI Taxonomy" id="652676"/>
    <lineage>
        <taxon>unclassified sequences</taxon>
        <taxon>metagenomes</taxon>
        <taxon>ecological metagenomes</taxon>
    </lineage>
</organism>
<dbReference type="SUPFAM" id="SSF52980">
    <property type="entry name" value="Restriction endonuclease-like"/>
    <property type="match status" value="1"/>
</dbReference>